<gene>
    <name evidence="3" type="ORF">AVDCRST_MAG93-4717</name>
</gene>
<evidence type="ECO:0000256" key="2">
    <source>
        <dbReference type="SAM" id="SignalP"/>
    </source>
</evidence>
<evidence type="ECO:0000313" key="3">
    <source>
        <dbReference type="EMBL" id="CAA9302762.1"/>
    </source>
</evidence>
<dbReference type="PROSITE" id="PS51257">
    <property type="entry name" value="PROKAR_LIPOPROTEIN"/>
    <property type="match status" value="1"/>
</dbReference>
<organism evidence="3">
    <name type="scientific">uncultured Chloroflexia bacterium</name>
    <dbReference type="NCBI Taxonomy" id="1672391"/>
    <lineage>
        <taxon>Bacteria</taxon>
        <taxon>Bacillati</taxon>
        <taxon>Chloroflexota</taxon>
        <taxon>Chloroflexia</taxon>
        <taxon>environmental samples</taxon>
    </lineage>
</organism>
<protein>
    <recommendedName>
        <fullName evidence="4">Secreted protein</fullName>
    </recommendedName>
</protein>
<evidence type="ECO:0008006" key="4">
    <source>
        <dbReference type="Google" id="ProtNLM"/>
    </source>
</evidence>
<name>A0A6J4KDM3_9CHLR</name>
<accession>A0A6J4KDM3</accession>
<dbReference type="EMBL" id="CADCTR010001587">
    <property type="protein sequence ID" value="CAA9302762.1"/>
    <property type="molecule type" value="Genomic_DNA"/>
</dbReference>
<reference evidence="3" key="1">
    <citation type="submission" date="2020-02" db="EMBL/GenBank/DDBJ databases">
        <authorList>
            <person name="Meier V. D."/>
        </authorList>
    </citation>
    <scope>NUCLEOTIDE SEQUENCE</scope>
    <source>
        <strain evidence="3">AVDCRST_MAG93</strain>
    </source>
</reference>
<keyword evidence="2" id="KW-0732">Signal</keyword>
<feature type="signal peptide" evidence="2">
    <location>
        <begin position="1"/>
        <end position="22"/>
    </location>
</feature>
<feature type="compositionally biased region" description="Low complexity" evidence="1">
    <location>
        <begin position="39"/>
        <end position="56"/>
    </location>
</feature>
<proteinExistence type="predicted"/>
<dbReference type="AlphaFoldDB" id="A0A6J4KDM3"/>
<evidence type="ECO:0000256" key="1">
    <source>
        <dbReference type="SAM" id="MobiDB-lite"/>
    </source>
</evidence>
<feature type="region of interest" description="Disordered" evidence="1">
    <location>
        <begin position="22"/>
        <end position="68"/>
    </location>
</feature>
<feature type="compositionally biased region" description="Basic and acidic residues" evidence="1">
    <location>
        <begin position="27"/>
        <end position="38"/>
    </location>
</feature>
<sequence length="68" mass="7535">MRRRFATLLVFVVLSVSMGSLSACGGEAKEDPAEKQQREMQQQVEQPQQTQPTVGEQTDRTVGENIQG</sequence>
<feature type="chain" id="PRO_5026884989" description="Secreted protein" evidence="2">
    <location>
        <begin position="23"/>
        <end position="68"/>
    </location>
</feature>